<feature type="chain" id="PRO_5038362568" description="FlgD/Vpr Ig-like domain-containing protein" evidence="1">
    <location>
        <begin position="24"/>
        <end position="706"/>
    </location>
</feature>
<protein>
    <recommendedName>
        <fullName evidence="2">FlgD/Vpr Ig-like domain-containing protein</fullName>
    </recommendedName>
</protein>
<evidence type="ECO:0000313" key="3">
    <source>
        <dbReference type="EMBL" id="MBD3364455.1"/>
    </source>
</evidence>
<dbReference type="AlphaFoldDB" id="A0A9D5QDV9"/>
<keyword evidence="1" id="KW-0732">Signal</keyword>
<dbReference type="Pfam" id="PF13860">
    <property type="entry name" value="FlgD_ig"/>
    <property type="match status" value="1"/>
</dbReference>
<dbReference type="InterPro" id="IPR025965">
    <property type="entry name" value="FlgD/Vpr_Ig-like"/>
</dbReference>
<feature type="domain" description="FlgD/Vpr Ig-like" evidence="2">
    <location>
        <begin position="630"/>
        <end position="689"/>
    </location>
</feature>
<reference evidence="3" key="1">
    <citation type="submission" date="2019-11" db="EMBL/GenBank/DDBJ databases">
        <title>Microbial mats filling the niche in hypersaline microbial mats.</title>
        <authorList>
            <person name="Wong H.L."/>
            <person name="Macleod F.I."/>
            <person name="White R.A. III"/>
            <person name="Burns B.P."/>
        </authorList>
    </citation>
    <scope>NUCLEOTIDE SEQUENCE</scope>
    <source>
        <strain evidence="3">Bin_327</strain>
    </source>
</reference>
<dbReference type="Gene3D" id="2.120.10.10">
    <property type="match status" value="1"/>
</dbReference>
<dbReference type="SUPFAM" id="SSF50939">
    <property type="entry name" value="Sialidases"/>
    <property type="match status" value="1"/>
</dbReference>
<dbReference type="Proteomes" id="UP000630660">
    <property type="component" value="Unassembled WGS sequence"/>
</dbReference>
<dbReference type="EMBL" id="WJKJ01000146">
    <property type="protein sequence ID" value="MBD3364455.1"/>
    <property type="molecule type" value="Genomic_DNA"/>
</dbReference>
<comment type="caution">
    <text evidence="3">The sequence shown here is derived from an EMBL/GenBank/DDBJ whole genome shotgun (WGS) entry which is preliminary data.</text>
</comment>
<dbReference type="InterPro" id="IPR036278">
    <property type="entry name" value="Sialidase_sf"/>
</dbReference>
<dbReference type="Gene3D" id="2.60.40.4070">
    <property type="match status" value="1"/>
</dbReference>
<organism evidence="3 4">
    <name type="scientific">candidate division WOR-3 bacterium</name>
    <dbReference type="NCBI Taxonomy" id="2052148"/>
    <lineage>
        <taxon>Bacteria</taxon>
        <taxon>Bacteria division WOR-3</taxon>
    </lineage>
</organism>
<feature type="signal peptide" evidence="1">
    <location>
        <begin position="1"/>
        <end position="23"/>
    </location>
</feature>
<name>A0A9D5QDV9_UNCW3</name>
<proteinExistence type="predicted"/>
<evidence type="ECO:0000256" key="1">
    <source>
        <dbReference type="SAM" id="SignalP"/>
    </source>
</evidence>
<accession>A0A9D5QDV9</accession>
<dbReference type="CDD" id="cd15482">
    <property type="entry name" value="Sialidase_non-viral"/>
    <property type="match status" value="1"/>
</dbReference>
<evidence type="ECO:0000259" key="2">
    <source>
        <dbReference type="Pfam" id="PF13860"/>
    </source>
</evidence>
<evidence type="ECO:0000313" key="4">
    <source>
        <dbReference type="Proteomes" id="UP000630660"/>
    </source>
</evidence>
<sequence length="706" mass="78234">MLKKLMVLCLAGVLFLMAGPAVTEIRIDTDSPLNRYTVPLTSLNSTGNDTEPGQWGEVMAYPEASNNFNILYKAGVTTYDQQQNTVQGNRVVPYPQDDDTCVHVCWTYSPDEEAAHPNRAIHWNVWSEKTMGFTDPTPKVSGAFKAGYTTMGLLSDGRAVVAFHQRTGGDQYYSHVAVEAAPGFRTFNLPVAVSLNSFEGDYPIWPHIVIGLNDVIHVVASNHEADYPGVAYSRSTDEGGSFSEWVKVSDYAGADVGVACSPDGEKVCVTWTEELIEDKMSSGNVMYRESTDGGLTWGDPVNITEDRYLQDGFPMDDEAWRIYADWGSPSAAYDRDGNLHIVFEEGAYSHHTDDGIYINYLFYHRIAYWNSQTNEFSLPSGPFGCWDMVFEDTATGEPVLDTTFYDWALWGIHRDYFDYPTEGDPGENETGCWKPQLAFDNNGNIVVAFAGKHTIYKGDDEDVHKNPDVSIAGLINGDVYVTVSPDGQEWYPLKDFDFEGNRDFATAHEAYVTNVTHTITKDGNPEECADESQFTIWPYATGDNILHLTYLRDMFADPALPDYATEDYYTTNPIFYQRVKLNMGERNGTFNPDGTHYPPLGGSALEYSDIDEEPVVEAAGVELVGSNLADGSVSFNISGSIKEGSLKVYDVSGSLVKTVFEGSLDGPNTLTWDRTDNGGKSVSQGVYFYSFQTPEVTTSGRFVLVH</sequence>
<gene>
    <name evidence="3" type="ORF">GF359_04500</name>
</gene>